<evidence type="ECO:0000313" key="2">
    <source>
        <dbReference type="Proteomes" id="UP000003953"/>
    </source>
</evidence>
<proteinExistence type="predicted"/>
<reference evidence="2" key="1">
    <citation type="journal article" date="2014" name="Genome Announc.">
        <title>Draft genome sequences of six enterohepatic helicobacter species isolated from humans and one from rhesus macaques.</title>
        <authorList>
            <person name="Shen Z."/>
            <person name="Sheh A."/>
            <person name="Young S.K."/>
            <person name="Abouelliel A."/>
            <person name="Ward D.V."/>
            <person name="Earl A.M."/>
            <person name="Fox J.G."/>
        </authorList>
    </citation>
    <scope>NUCLEOTIDE SEQUENCE [LARGE SCALE GENOMIC DNA]</scope>
    <source>
        <strain evidence="2">MIT 98-5489</strain>
    </source>
</reference>
<evidence type="ECO:0000313" key="1">
    <source>
        <dbReference type="EMBL" id="EEQ62551.1"/>
    </source>
</evidence>
<dbReference type="AlphaFoldDB" id="C5EX07"/>
<dbReference type="Proteomes" id="UP000003953">
    <property type="component" value="Unassembled WGS sequence"/>
</dbReference>
<protein>
    <submittedName>
        <fullName evidence="1">Uncharacterized protein</fullName>
    </submittedName>
</protein>
<name>C5EX07_9HELI</name>
<accession>C5EX07</accession>
<dbReference type="RefSeq" id="WP_005020435.1">
    <property type="nucleotide sequence ID" value="NZ_DS990441.1"/>
</dbReference>
<gene>
    <name evidence="1" type="ORF">HPMG_00008</name>
</gene>
<keyword evidence="2" id="KW-1185">Reference proteome</keyword>
<organism evidence="1 2">
    <name type="scientific">Helicobacter pullorum MIT 98-5489</name>
    <dbReference type="NCBI Taxonomy" id="537972"/>
    <lineage>
        <taxon>Bacteria</taxon>
        <taxon>Pseudomonadati</taxon>
        <taxon>Campylobacterota</taxon>
        <taxon>Epsilonproteobacteria</taxon>
        <taxon>Campylobacterales</taxon>
        <taxon>Helicobacteraceae</taxon>
        <taxon>Helicobacter</taxon>
    </lineage>
</organism>
<dbReference type="HOGENOM" id="CLU_156413_0_0_7"/>
<dbReference type="EMBL" id="DS990441">
    <property type="protein sequence ID" value="EEQ62551.1"/>
    <property type="molecule type" value="Genomic_DNA"/>
</dbReference>
<sequence>MDGKIFVELENLVYKQDNQLLSLVNEVSFRSFITKVNNFYNNLDRFTSQQNAQIQKIELEITELKSITGDNTPKHKRKDYLEALREDNGIVMEETEKMSKQ</sequence>